<dbReference type="GO" id="GO:0005524">
    <property type="term" value="F:ATP binding"/>
    <property type="evidence" value="ECO:0007669"/>
    <property type="project" value="UniProtKB-KW"/>
</dbReference>
<evidence type="ECO:0000313" key="9">
    <source>
        <dbReference type="Proteomes" id="UP000005220"/>
    </source>
</evidence>
<dbReference type="Pfam" id="PF00349">
    <property type="entry name" value="Hexokinase_1"/>
    <property type="match status" value="1"/>
</dbReference>
<dbReference type="InParanoid" id="H2AW22"/>
<dbReference type="InterPro" id="IPR022673">
    <property type="entry name" value="Hexokinase_C"/>
</dbReference>
<dbReference type="eggNOG" id="KOG1369">
    <property type="taxonomic scope" value="Eukaryota"/>
</dbReference>
<evidence type="ECO:0000259" key="7">
    <source>
        <dbReference type="Pfam" id="PF03727"/>
    </source>
</evidence>
<dbReference type="InterPro" id="IPR001312">
    <property type="entry name" value="Hexokinase"/>
</dbReference>
<dbReference type="UniPathway" id="UPA00109">
    <property type="reaction ID" value="UER00180"/>
</dbReference>
<dbReference type="GO" id="GO:0005536">
    <property type="term" value="F:D-glucose binding"/>
    <property type="evidence" value="ECO:0007669"/>
    <property type="project" value="InterPro"/>
</dbReference>
<accession>H2AW22</accession>
<dbReference type="HOGENOM" id="CLU_014393_4_1_1"/>
<dbReference type="AlphaFoldDB" id="H2AW22"/>
<dbReference type="Gene3D" id="3.40.367.20">
    <property type="match status" value="1"/>
</dbReference>
<proteinExistence type="inferred from homology"/>
<dbReference type="GeneID" id="13884020"/>
<reference evidence="8 9" key="1">
    <citation type="journal article" date="2011" name="Proc. Natl. Acad. Sci. U.S.A.">
        <title>Evolutionary erosion of yeast sex chromosomes by mating-type switching accidents.</title>
        <authorList>
            <person name="Gordon J.L."/>
            <person name="Armisen D."/>
            <person name="Proux-Wera E."/>
            <person name="Oheigeartaigh S.S."/>
            <person name="Byrne K.P."/>
            <person name="Wolfe K.H."/>
        </authorList>
    </citation>
    <scope>NUCLEOTIDE SEQUENCE [LARGE SCALE GENOMIC DNA]</scope>
    <source>
        <strain evidence="9">ATCC 22294 / BCRC 22015 / CBS 2517 / CECT 1963 / NBRC 1671 / NRRL Y-8276</strain>
    </source>
</reference>
<dbReference type="KEGG" id="kaf:KAFR_0E04210"/>
<organism evidence="8 9">
    <name type="scientific">Kazachstania africana (strain ATCC 22294 / BCRC 22015 / CBS 2517 / CECT 1963 / NBRC 1671 / NRRL Y-8276)</name>
    <name type="common">Yeast</name>
    <name type="synonym">Kluyveromyces africanus</name>
    <dbReference type="NCBI Taxonomy" id="1071382"/>
    <lineage>
        <taxon>Eukaryota</taxon>
        <taxon>Fungi</taxon>
        <taxon>Dikarya</taxon>
        <taxon>Ascomycota</taxon>
        <taxon>Saccharomycotina</taxon>
        <taxon>Saccharomycetes</taxon>
        <taxon>Saccharomycetales</taxon>
        <taxon>Saccharomycetaceae</taxon>
        <taxon>Kazachstania</taxon>
    </lineage>
</organism>
<keyword evidence="9" id="KW-1185">Reference proteome</keyword>
<keyword evidence="2" id="KW-0808">Transferase</keyword>
<evidence type="ECO:0000256" key="5">
    <source>
        <dbReference type="ARBA" id="ARBA00022840"/>
    </source>
</evidence>
<evidence type="ECO:0000256" key="1">
    <source>
        <dbReference type="ARBA" id="ARBA00009225"/>
    </source>
</evidence>
<dbReference type="InterPro" id="IPR022672">
    <property type="entry name" value="Hexokinase_N"/>
</dbReference>
<sequence>MLDEDQILSELTELMIPKASVKQLTEEFAFQLEERLMKSHESMLPSNLSYTGVVAEDRSKFYKLPYNHNKILSVDFGGTTLKFAIIKTYPIASILYIEEFEINENKIVNLNFFKIIIERILLRLTSLNYGNVNDSNCHNNTNLLFNYFFDNDIINNKLLNIPVTITFSFPINSDFKITSMGKGYQLTDEIKSMNIVELFQNLFDFYTEKFQVHNTFKFSVDNNIINDSIAVHFANKLAKKENNRSSEKLISLILGTGINSCFELPIKKLPAFKQEQIISKFSEYLDTDMKTIDEDNINVILNSEVGFLGKDIVNLTNFDYQQGKNELFMPLEFTTSGNYVPKILKKILVHYNILPIDELEKIDGKFITNELSKNFDGIIAKICQILIKRASIYIVSVIFAIESMINDHTRIINVGYIGSFLQFCQFYQEEIVRVSNGLVRLNFLRNSSIIGSSIANIV</sequence>
<evidence type="ECO:0000256" key="2">
    <source>
        <dbReference type="ARBA" id="ARBA00022679"/>
    </source>
</evidence>
<evidence type="ECO:0000256" key="4">
    <source>
        <dbReference type="ARBA" id="ARBA00022777"/>
    </source>
</evidence>
<name>H2AW22_KAZAF</name>
<dbReference type="GO" id="GO:0004396">
    <property type="term" value="F:hexokinase activity"/>
    <property type="evidence" value="ECO:0007669"/>
    <property type="project" value="InterPro"/>
</dbReference>
<dbReference type="EMBL" id="HE650825">
    <property type="protein sequence ID" value="CCF58572.1"/>
    <property type="molecule type" value="Genomic_DNA"/>
</dbReference>
<dbReference type="PROSITE" id="PS51748">
    <property type="entry name" value="HEXOKINASE_2"/>
    <property type="match status" value="1"/>
</dbReference>
<feature type="domain" description="Hexokinase N-terminal" evidence="6">
    <location>
        <begin position="11"/>
        <end position="231"/>
    </location>
</feature>
<dbReference type="STRING" id="1071382.H2AW22"/>
<gene>
    <name evidence="8" type="primary">KAFR0E04210</name>
    <name evidence="8" type="ORF">KAFR_0E04210</name>
</gene>
<dbReference type="CDD" id="cd24000">
    <property type="entry name" value="ASKHA_NBD_HK"/>
    <property type="match status" value="1"/>
</dbReference>
<dbReference type="InterPro" id="IPR043129">
    <property type="entry name" value="ATPase_NBD"/>
</dbReference>
<dbReference type="Gene3D" id="3.30.420.40">
    <property type="match status" value="1"/>
</dbReference>
<dbReference type="Pfam" id="PF03727">
    <property type="entry name" value="Hexokinase_2"/>
    <property type="match status" value="1"/>
</dbReference>
<keyword evidence="5" id="KW-0067">ATP-binding</keyword>
<dbReference type="GO" id="GO:0006096">
    <property type="term" value="P:glycolytic process"/>
    <property type="evidence" value="ECO:0007669"/>
    <property type="project" value="UniProtKB-UniPathway"/>
</dbReference>
<feature type="domain" description="Hexokinase C-terminal" evidence="7">
    <location>
        <begin position="250"/>
        <end position="351"/>
    </location>
</feature>
<dbReference type="RefSeq" id="XP_003957707.1">
    <property type="nucleotide sequence ID" value="XM_003957658.1"/>
</dbReference>
<dbReference type="PRINTS" id="PR00475">
    <property type="entry name" value="HEXOKINASE"/>
</dbReference>
<dbReference type="SUPFAM" id="SSF53067">
    <property type="entry name" value="Actin-like ATPase domain"/>
    <property type="match status" value="2"/>
</dbReference>
<evidence type="ECO:0000256" key="3">
    <source>
        <dbReference type="ARBA" id="ARBA00022741"/>
    </source>
</evidence>
<keyword evidence="4" id="KW-0418">Kinase</keyword>
<evidence type="ECO:0000313" key="8">
    <source>
        <dbReference type="EMBL" id="CCF58572.1"/>
    </source>
</evidence>
<evidence type="ECO:0000259" key="6">
    <source>
        <dbReference type="Pfam" id="PF00349"/>
    </source>
</evidence>
<dbReference type="FunCoup" id="H2AW22">
    <property type="interactions" value="264"/>
</dbReference>
<comment type="similarity">
    <text evidence="1">Belongs to the hexokinase family.</text>
</comment>
<protein>
    <submittedName>
        <fullName evidence="8">Uncharacterized protein</fullName>
    </submittedName>
</protein>
<dbReference type="OrthoDB" id="419537at2759"/>
<keyword evidence="3" id="KW-0547">Nucleotide-binding</keyword>
<dbReference type="GO" id="GO:0001678">
    <property type="term" value="P:intracellular glucose homeostasis"/>
    <property type="evidence" value="ECO:0007669"/>
    <property type="project" value="InterPro"/>
</dbReference>
<dbReference type="Proteomes" id="UP000005220">
    <property type="component" value="Chromosome 5"/>
</dbReference>